<dbReference type="EMBL" id="JANUHC010000003">
    <property type="protein sequence ID" value="MCS0629484.1"/>
    <property type="molecule type" value="Genomic_DNA"/>
</dbReference>
<dbReference type="Gene3D" id="2.40.50.120">
    <property type="match status" value="1"/>
</dbReference>
<name>A0ABT2BWH2_9BURK</name>
<proteinExistence type="predicted"/>
<keyword evidence="1" id="KW-0732">Signal</keyword>
<gene>
    <name evidence="2" type="ORF">NX786_09075</name>
</gene>
<sequence length="152" mass="15826">MFPVPIALRVLCAAICVSGAAAAHAVCLDGKPSIEQEFRASAIVALGVAGAGRDVSATDDAAGIDRTTYTVRLTRIFKGAPAARTIELVSPNTSARFPLEPGVAYLLFVEAGQDGAYVDNCGWSGAVRDKETGVVLQRVEAIAVHARRTGSR</sequence>
<evidence type="ECO:0000313" key="3">
    <source>
        <dbReference type="Proteomes" id="UP001165263"/>
    </source>
</evidence>
<keyword evidence="3" id="KW-1185">Reference proteome</keyword>
<dbReference type="InterPro" id="IPR008993">
    <property type="entry name" value="TIMP-like_OB-fold"/>
</dbReference>
<protein>
    <submittedName>
        <fullName evidence="2">Uncharacterized protein</fullName>
    </submittedName>
</protein>
<feature type="chain" id="PRO_5045563698" evidence="1">
    <location>
        <begin position="26"/>
        <end position="152"/>
    </location>
</feature>
<accession>A0ABT2BWH2</accession>
<organism evidence="2 3">
    <name type="scientific">Telluria mixta</name>
    <dbReference type="NCBI Taxonomy" id="34071"/>
    <lineage>
        <taxon>Bacteria</taxon>
        <taxon>Pseudomonadati</taxon>
        <taxon>Pseudomonadota</taxon>
        <taxon>Betaproteobacteria</taxon>
        <taxon>Burkholderiales</taxon>
        <taxon>Oxalobacteraceae</taxon>
        <taxon>Telluria group</taxon>
        <taxon>Telluria</taxon>
    </lineage>
</organism>
<feature type="signal peptide" evidence="1">
    <location>
        <begin position="1"/>
        <end position="25"/>
    </location>
</feature>
<comment type="caution">
    <text evidence="2">The sequence shown here is derived from an EMBL/GenBank/DDBJ whole genome shotgun (WGS) entry which is preliminary data.</text>
</comment>
<reference evidence="2" key="1">
    <citation type="submission" date="2022-08" db="EMBL/GenBank/DDBJ databases">
        <title>Reclassification of Massilia species as members of the genera Telluria, Duganella, Pseudoduganella, Mokoshia gen. nov. and Zemynaea gen. nov. using orthogonal and non-orthogonal genome-based approaches.</title>
        <authorList>
            <person name="Bowman J.P."/>
        </authorList>
    </citation>
    <scope>NUCLEOTIDE SEQUENCE</scope>
    <source>
        <strain evidence="2">LMG 11547</strain>
    </source>
</reference>
<evidence type="ECO:0000313" key="2">
    <source>
        <dbReference type="EMBL" id="MCS0629484.1"/>
    </source>
</evidence>
<evidence type="ECO:0000256" key="1">
    <source>
        <dbReference type="SAM" id="SignalP"/>
    </source>
</evidence>
<dbReference type="Proteomes" id="UP001165263">
    <property type="component" value="Unassembled WGS sequence"/>
</dbReference>
<dbReference type="RefSeq" id="WP_259448622.1">
    <property type="nucleotide sequence ID" value="NZ_CP119520.1"/>
</dbReference>